<dbReference type="AlphaFoldDB" id="A0A0D8XSA6"/>
<dbReference type="Proteomes" id="UP000053766">
    <property type="component" value="Unassembled WGS sequence"/>
</dbReference>
<dbReference type="OrthoDB" id="5864760at2759"/>
<name>A0A0D8XSA6_DICVI</name>
<evidence type="ECO:0000256" key="3">
    <source>
        <dbReference type="ARBA" id="ARBA00022989"/>
    </source>
</evidence>
<dbReference type="GO" id="GO:0038023">
    <property type="term" value="F:signaling receptor activity"/>
    <property type="evidence" value="ECO:0007669"/>
    <property type="project" value="TreeGrafter"/>
</dbReference>
<dbReference type="PANTHER" id="PTHR44755">
    <property type="entry name" value="NATRIURETIC PEPTIDE RECEPTOR 3-RELATED"/>
    <property type="match status" value="1"/>
</dbReference>
<sequence length="452" mass="52091">MLAFKQNIFYITKKIIMRYTSAIGYNRTAGALFVALETIRKQHLLDNYDFKFIVDFDECEEITAVKYVIEFIVKHNIDVLFGPTCNIPAITTGVISSVYNLPHYIWGFTTANELAHADRFPTVIIMSPNYYTLSLALLSVLKHFGWFEFAFVYFGSEDKERCPIYLTDLQEALSQNREHVLRFVKVFPDDSETTIRLALSQLRQRARIIVYCSSNIVVMRKFMLLAHDMNMINDEYVYILSELGVTGYIDCFFYRSKQLVFFILKQKTAIRRDAMSCQMRCTTKPSPQRFCTASSDDKNKITYIWQDTSTPSDGRDDDAYEAFQRTFILSDRGDNIRLSAEYSNFSRNVQQNTQKHFNCGSYCDANNGWKLGLFADQLHDALLIYATVVNKTFTTDGEVQIHRDGRKLFNNTAGKYKGNKLKWLITGIGVVTAVIPFVSPYSQKSLFMMVIA</sequence>
<reference evidence="8" key="2">
    <citation type="journal article" date="2016" name="Sci. Rep.">
        <title>Dictyocaulus viviparus genome, variome and transcriptome elucidate lungworm biology and support future intervention.</title>
        <authorList>
            <person name="McNulty S.N."/>
            <person name="Strube C."/>
            <person name="Rosa B.A."/>
            <person name="Martin J.C."/>
            <person name="Tyagi R."/>
            <person name="Choi Y.J."/>
            <person name="Wang Q."/>
            <person name="Hallsworth Pepin K."/>
            <person name="Zhang X."/>
            <person name="Ozersky P."/>
            <person name="Wilson R.K."/>
            <person name="Sternberg P.W."/>
            <person name="Gasser R.B."/>
            <person name="Mitreva M."/>
        </authorList>
    </citation>
    <scope>NUCLEOTIDE SEQUENCE [LARGE SCALE GENOMIC DNA]</scope>
    <source>
        <strain evidence="8">HannoverDv2000</strain>
    </source>
</reference>
<keyword evidence="7" id="KW-0675">Receptor</keyword>
<accession>A0A0D8XSA6</accession>
<comment type="subcellular location">
    <subcellularLocation>
        <location evidence="1">Membrane</location>
    </subcellularLocation>
</comment>
<dbReference type="CDD" id="cd06352">
    <property type="entry name" value="PBP1_NPR_GC-like"/>
    <property type="match status" value="1"/>
</dbReference>
<dbReference type="GO" id="GO:0016020">
    <property type="term" value="C:membrane"/>
    <property type="evidence" value="ECO:0007669"/>
    <property type="project" value="UniProtKB-SubCell"/>
</dbReference>
<proteinExistence type="predicted"/>
<dbReference type="Gene3D" id="3.40.50.2300">
    <property type="match status" value="3"/>
</dbReference>
<dbReference type="GO" id="GO:0007165">
    <property type="term" value="P:signal transduction"/>
    <property type="evidence" value="ECO:0007669"/>
    <property type="project" value="TreeGrafter"/>
</dbReference>
<evidence type="ECO:0000256" key="5">
    <source>
        <dbReference type="SAM" id="Phobius"/>
    </source>
</evidence>
<dbReference type="EMBL" id="KN716309">
    <property type="protein sequence ID" value="KJH47405.1"/>
    <property type="molecule type" value="Genomic_DNA"/>
</dbReference>
<protein>
    <submittedName>
        <fullName evidence="7">Ligand-binding protein, receptor family</fullName>
    </submittedName>
</protein>
<evidence type="ECO:0000256" key="1">
    <source>
        <dbReference type="ARBA" id="ARBA00004370"/>
    </source>
</evidence>
<organism evidence="7 8">
    <name type="scientific">Dictyocaulus viviparus</name>
    <name type="common">Bovine lungworm</name>
    <dbReference type="NCBI Taxonomy" id="29172"/>
    <lineage>
        <taxon>Eukaryota</taxon>
        <taxon>Metazoa</taxon>
        <taxon>Ecdysozoa</taxon>
        <taxon>Nematoda</taxon>
        <taxon>Chromadorea</taxon>
        <taxon>Rhabditida</taxon>
        <taxon>Rhabditina</taxon>
        <taxon>Rhabditomorpha</taxon>
        <taxon>Strongyloidea</taxon>
        <taxon>Metastrongylidae</taxon>
        <taxon>Dictyocaulus</taxon>
    </lineage>
</organism>
<dbReference type="InterPro" id="IPR052612">
    <property type="entry name" value="ANP_Clearance_Receptor"/>
</dbReference>
<reference evidence="7 8" key="1">
    <citation type="submission" date="2013-11" db="EMBL/GenBank/DDBJ databases">
        <title>Draft genome of the bovine lungworm Dictyocaulus viviparus.</title>
        <authorList>
            <person name="Mitreva M."/>
        </authorList>
    </citation>
    <scope>NUCLEOTIDE SEQUENCE [LARGE SCALE GENOMIC DNA]</scope>
    <source>
        <strain evidence="7 8">HannoverDv2000</strain>
    </source>
</reference>
<keyword evidence="8" id="KW-1185">Reference proteome</keyword>
<dbReference type="InterPro" id="IPR001828">
    <property type="entry name" value="ANF_lig-bd_rcpt"/>
</dbReference>
<evidence type="ECO:0000313" key="7">
    <source>
        <dbReference type="EMBL" id="KJH47405.1"/>
    </source>
</evidence>
<keyword evidence="2 5" id="KW-0812">Transmembrane</keyword>
<evidence type="ECO:0000256" key="4">
    <source>
        <dbReference type="ARBA" id="ARBA00023136"/>
    </source>
</evidence>
<dbReference type="SUPFAM" id="SSF53822">
    <property type="entry name" value="Periplasmic binding protein-like I"/>
    <property type="match status" value="1"/>
</dbReference>
<keyword evidence="3 5" id="KW-1133">Transmembrane helix</keyword>
<keyword evidence="4 5" id="KW-0472">Membrane</keyword>
<feature type="transmembrane region" description="Helical" evidence="5">
    <location>
        <begin position="421"/>
        <end position="439"/>
    </location>
</feature>
<dbReference type="GO" id="GO:0017046">
    <property type="term" value="F:peptide hormone binding"/>
    <property type="evidence" value="ECO:0007669"/>
    <property type="project" value="TreeGrafter"/>
</dbReference>
<evidence type="ECO:0000256" key="2">
    <source>
        <dbReference type="ARBA" id="ARBA00022692"/>
    </source>
</evidence>
<evidence type="ECO:0000313" key="8">
    <source>
        <dbReference type="Proteomes" id="UP000053766"/>
    </source>
</evidence>
<gene>
    <name evidence="7" type="ORF">DICVIV_06526</name>
</gene>
<dbReference type="InterPro" id="IPR028082">
    <property type="entry name" value="Peripla_BP_I"/>
</dbReference>
<dbReference type="Pfam" id="PF01094">
    <property type="entry name" value="ANF_receptor"/>
    <property type="match status" value="1"/>
</dbReference>
<feature type="domain" description="Receptor ligand binding region" evidence="6">
    <location>
        <begin position="29"/>
        <end position="396"/>
    </location>
</feature>
<evidence type="ECO:0000259" key="6">
    <source>
        <dbReference type="Pfam" id="PF01094"/>
    </source>
</evidence>
<dbReference type="STRING" id="29172.A0A0D8XSA6"/>
<dbReference type="PANTHER" id="PTHR44755:SF8">
    <property type="entry name" value="RECEPTOR LIGAND BINDING REGION DOMAIN-CONTAINING PROTEIN"/>
    <property type="match status" value="1"/>
</dbReference>